<dbReference type="Proteomes" id="UP001211065">
    <property type="component" value="Unassembled WGS sequence"/>
</dbReference>
<comment type="caution">
    <text evidence="9">The sequence shown here is derived from an EMBL/GenBank/DDBJ whole genome shotgun (WGS) entry which is preliminary data.</text>
</comment>
<keyword evidence="4" id="KW-0813">Transport</keyword>
<dbReference type="GO" id="GO:0005783">
    <property type="term" value="C:endoplasmic reticulum"/>
    <property type="evidence" value="ECO:0007669"/>
    <property type="project" value="InterPro"/>
</dbReference>
<dbReference type="InterPro" id="IPR050693">
    <property type="entry name" value="Hsp70_NEF-Inhibitors"/>
</dbReference>
<evidence type="ECO:0000256" key="6">
    <source>
        <dbReference type="ARBA" id="ARBA00022824"/>
    </source>
</evidence>
<evidence type="ECO:0000256" key="5">
    <source>
        <dbReference type="ARBA" id="ARBA00022729"/>
    </source>
</evidence>
<dbReference type="Gene3D" id="1.25.10.10">
    <property type="entry name" value="Leucine-rich Repeat Variant"/>
    <property type="match status" value="1"/>
</dbReference>
<gene>
    <name evidence="9" type="primary">SIL1</name>
    <name evidence="9" type="ORF">HK099_006706</name>
</gene>
<name>A0AAD5U815_9FUNG</name>
<keyword evidence="5" id="KW-0732">Signal</keyword>
<proteinExistence type="inferred from homology"/>
<dbReference type="InterPro" id="IPR011989">
    <property type="entry name" value="ARM-like"/>
</dbReference>
<dbReference type="AlphaFoldDB" id="A0AAD5U815"/>
<protein>
    <recommendedName>
        <fullName evidence="3">Nucleotide exchange factor SIL1</fullName>
    </recommendedName>
</protein>
<keyword evidence="10" id="KW-1185">Reference proteome</keyword>
<comment type="subunit">
    <text evidence="2">Interacts with KAR2.</text>
</comment>
<sequence length="363" mass="41785">MLTYHLEFQEILDGQSIPPGLHVQMDMTTGKKYAKILQAESDANEENAVKLNLNNNNAKQIVLSSGITEGDGNKHSDTVRVTKKVLKNESAQLKPKKNIKHNSKVGTVERNAFNDFVDDLPTLPKKELIEKLDKLEEILHEVDWSWEFIITKNGVNYILELLKHDDSVVRQKAALVLGSCLQNNYPVQLKLLNEFDLLKKILHCISLENDTKTLNRILFTLSSLLRSFPEGIKNLFMDLKFENGVEILLKVMADPNRSDLNLKRKFLIFFSDLFDREMVPTEFLIGEEEDEYLNKKQNNLDYFLGSFRLKDLEEVCLICSNNLKENNELNLDSYHLAEKILQFQNVKCGGLNLSIYEHLNIDD</sequence>
<dbReference type="Pfam" id="PF16782">
    <property type="entry name" value="SIL1"/>
    <property type="match status" value="1"/>
</dbReference>
<dbReference type="PANTHER" id="PTHR19316:SF18">
    <property type="entry name" value="HSP70-BINDING PROTEIN 1"/>
    <property type="match status" value="1"/>
</dbReference>
<dbReference type="GO" id="GO:0015031">
    <property type="term" value="P:protein transport"/>
    <property type="evidence" value="ECO:0007669"/>
    <property type="project" value="UniProtKB-KW"/>
</dbReference>
<organism evidence="9 10">
    <name type="scientific">Clydaea vesicula</name>
    <dbReference type="NCBI Taxonomy" id="447962"/>
    <lineage>
        <taxon>Eukaryota</taxon>
        <taxon>Fungi</taxon>
        <taxon>Fungi incertae sedis</taxon>
        <taxon>Chytridiomycota</taxon>
        <taxon>Chytridiomycota incertae sedis</taxon>
        <taxon>Chytridiomycetes</taxon>
        <taxon>Lobulomycetales</taxon>
        <taxon>Lobulomycetaceae</taxon>
        <taxon>Clydaea</taxon>
    </lineage>
</organism>
<reference evidence="9" key="1">
    <citation type="submission" date="2020-05" db="EMBL/GenBank/DDBJ databases">
        <title>Phylogenomic resolution of chytrid fungi.</title>
        <authorList>
            <person name="Stajich J.E."/>
            <person name="Amses K."/>
            <person name="Simmons R."/>
            <person name="Seto K."/>
            <person name="Myers J."/>
            <person name="Bonds A."/>
            <person name="Quandt C.A."/>
            <person name="Barry K."/>
            <person name="Liu P."/>
            <person name="Grigoriev I."/>
            <person name="Longcore J.E."/>
            <person name="James T.Y."/>
        </authorList>
    </citation>
    <scope>NUCLEOTIDE SEQUENCE</scope>
    <source>
        <strain evidence="9">JEL0476</strain>
    </source>
</reference>
<dbReference type="SUPFAM" id="SSF48371">
    <property type="entry name" value="ARM repeat"/>
    <property type="match status" value="1"/>
</dbReference>
<dbReference type="GO" id="GO:0000774">
    <property type="term" value="F:adenyl-nucleotide exchange factor activity"/>
    <property type="evidence" value="ECO:0007669"/>
    <property type="project" value="InterPro"/>
</dbReference>
<evidence type="ECO:0000256" key="3">
    <source>
        <dbReference type="ARBA" id="ARBA00015352"/>
    </source>
</evidence>
<dbReference type="InterPro" id="IPR031884">
    <property type="entry name" value="Sil1_fungi"/>
</dbReference>
<evidence type="ECO:0000256" key="2">
    <source>
        <dbReference type="ARBA" id="ARBA00011799"/>
    </source>
</evidence>
<keyword evidence="8" id="KW-0811">Translocation</keyword>
<evidence type="ECO:0000256" key="7">
    <source>
        <dbReference type="ARBA" id="ARBA00022927"/>
    </source>
</evidence>
<dbReference type="InterPro" id="IPR016024">
    <property type="entry name" value="ARM-type_fold"/>
</dbReference>
<evidence type="ECO:0000313" key="10">
    <source>
        <dbReference type="Proteomes" id="UP001211065"/>
    </source>
</evidence>
<comment type="similarity">
    <text evidence="1">Belongs to the SIL1 family.</text>
</comment>
<evidence type="ECO:0000256" key="8">
    <source>
        <dbReference type="ARBA" id="ARBA00023010"/>
    </source>
</evidence>
<evidence type="ECO:0000256" key="1">
    <source>
        <dbReference type="ARBA" id="ARBA00010588"/>
    </source>
</evidence>
<keyword evidence="6" id="KW-0256">Endoplasmic reticulum</keyword>
<evidence type="ECO:0000256" key="4">
    <source>
        <dbReference type="ARBA" id="ARBA00022448"/>
    </source>
</evidence>
<evidence type="ECO:0000313" key="9">
    <source>
        <dbReference type="EMBL" id="KAJ3228081.1"/>
    </source>
</evidence>
<keyword evidence="7" id="KW-0653">Protein transport</keyword>
<accession>A0AAD5U815</accession>
<dbReference type="PANTHER" id="PTHR19316">
    <property type="entry name" value="PROTEIN FOLDING REGULATOR"/>
    <property type="match status" value="1"/>
</dbReference>
<dbReference type="EMBL" id="JADGJW010000006">
    <property type="protein sequence ID" value="KAJ3228081.1"/>
    <property type="molecule type" value="Genomic_DNA"/>
</dbReference>